<dbReference type="InterPro" id="IPR003658">
    <property type="entry name" value="Anti-sigma_ant"/>
</dbReference>
<gene>
    <name evidence="4" type="ORF">G4Y79_11465</name>
</gene>
<dbReference type="Pfam" id="PF01740">
    <property type="entry name" value="STAS"/>
    <property type="match status" value="1"/>
</dbReference>
<protein>
    <recommendedName>
        <fullName evidence="2">Anti-sigma factor antagonist</fullName>
    </recommendedName>
</protein>
<dbReference type="PROSITE" id="PS50801">
    <property type="entry name" value="STAS"/>
    <property type="match status" value="1"/>
</dbReference>
<evidence type="ECO:0000313" key="5">
    <source>
        <dbReference type="Proteomes" id="UP000594468"/>
    </source>
</evidence>
<evidence type="ECO:0000256" key="2">
    <source>
        <dbReference type="RuleBase" id="RU003749"/>
    </source>
</evidence>
<evidence type="ECO:0000259" key="3">
    <source>
        <dbReference type="PROSITE" id="PS50801"/>
    </source>
</evidence>
<dbReference type="AlphaFoldDB" id="A0A7S8EDH0"/>
<accession>A0A7S8EDH0</accession>
<dbReference type="InterPro" id="IPR036513">
    <property type="entry name" value="STAS_dom_sf"/>
</dbReference>
<organism evidence="4 5">
    <name type="scientific">Phototrophicus methaneseepsis</name>
    <dbReference type="NCBI Taxonomy" id="2710758"/>
    <lineage>
        <taxon>Bacteria</taxon>
        <taxon>Bacillati</taxon>
        <taxon>Chloroflexota</taxon>
        <taxon>Candidatus Thermofontia</taxon>
        <taxon>Phototrophicales</taxon>
        <taxon>Phototrophicaceae</taxon>
        <taxon>Phototrophicus</taxon>
    </lineage>
</organism>
<comment type="similarity">
    <text evidence="1 2">Belongs to the anti-sigma-factor antagonist family.</text>
</comment>
<proteinExistence type="inferred from homology"/>
<sequence>MEINHRTATGVDIIELSGRFDAYEVPHVVKWFDENPRASQVVVNLSGVGFIDSSGLSTLVKGLKRCRQNNGDLYLSELQQAVLIIFELTRLDKAFNIYEDEAAAIAAFKS</sequence>
<dbReference type="EMBL" id="CP062983">
    <property type="protein sequence ID" value="QPC84954.1"/>
    <property type="molecule type" value="Genomic_DNA"/>
</dbReference>
<dbReference type="PANTHER" id="PTHR33495:SF2">
    <property type="entry name" value="ANTI-SIGMA FACTOR ANTAGONIST TM_1081-RELATED"/>
    <property type="match status" value="1"/>
</dbReference>
<feature type="domain" description="STAS" evidence="3">
    <location>
        <begin position="1"/>
        <end position="108"/>
    </location>
</feature>
<dbReference type="GO" id="GO:0043856">
    <property type="term" value="F:anti-sigma factor antagonist activity"/>
    <property type="evidence" value="ECO:0007669"/>
    <property type="project" value="InterPro"/>
</dbReference>
<reference evidence="4 5" key="1">
    <citation type="submission" date="2020-02" db="EMBL/GenBank/DDBJ databases">
        <authorList>
            <person name="Zheng R.K."/>
            <person name="Sun C.M."/>
        </authorList>
    </citation>
    <scope>NUCLEOTIDE SEQUENCE [LARGE SCALE GENOMIC DNA]</scope>
    <source>
        <strain evidence="5">rifampicinis</strain>
    </source>
</reference>
<dbReference type="Gene3D" id="3.30.750.24">
    <property type="entry name" value="STAS domain"/>
    <property type="match status" value="1"/>
</dbReference>
<keyword evidence="5" id="KW-1185">Reference proteome</keyword>
<dbReference type="RefSeq" id="WP_195173017.1">
    <property type="nucleotide sequence ID" value="NZ_CP062983.1"/>
</dbReference>
<dbReference type="CDD" id="cd07043">
    <property type="entry name" value="STAS_anti-anti-sigma_factors"/>
    <property type="match status" value="1"/>
</dbReference>
<evidence type="ECO:0000256" key="1">
    <source>
        <dbReference type="ARBA" id="ARBA00009013"/>
    </source>
</evidence>
<dbReference type="SUPFAM" id="SSF52091">
    <property type="entry name" value="SpoIIaa-like"/>
    <property type="match status" value="1"/>
</dbReference>
<evidence type="ECO:0000313" key="4">
    <source>
        <dbReference type="EMBL" id="QPC84954.1"/>
    </source>
</evidence>
<dbReference type="KEGG" id="pmet:G4Y79_11465"/>
<dbReference type="NCBIfam" id="TIGR00377">
    <property type="entry name" value="ant_ant_sig"/>
    <property type="match status" value="1"/>
</dbReference>
<name>A0A7S8EDH0_9CHLR</name>
<dbReference type="Proteomes" id="UP000594468">
    <property type="component" value="Chromosome"/>
</dbReference>
<dbReference type="InterPro" id="IPR002645">
    <property type="entry name" value="STAS_dom"/>
</dbReference>
<dbReference type="PANTHER" id="PTHR33495">
    <property type="entry name" value="ANTI-SIGMA FACTOR ANTAGONIST TM_1081-RELATED-RELATED"/>
    <property type="match status" value="1"/>
</dbReference>